<evidence type="ECO:0000256" key="1">
    <source>
        <dbReference type="SAM" id="MobiDB-lite"/>
    </source>
</evidence>
<sequence length="76" mass="8399">MKDSATMLKIGGTNLRCRIFRLAKAIRNSQHGGQNPSRGGSRNEIEKVTNRLARPLFKFREKRCGNNAADTPAVDG</sequence>
<protein>
    <submittedName>
        <fullName evidence="2">Uncharacterized protein</fullName>
    </submittedName>
</protein>
<organism evidence="2">
    <name type="scientific">bioreactor metagenome</name>
    <dbReference type="NCBI Taxonomy" id="1076179"/>
    <lineage>
        <taxon>unclassified sequences</taxon>
        <taxon>metagenomes</taxon>
        <taxon>ecological metagenomes</taxon>
    </lineage>
</organism>
<feature type="compositionally biased region" description="Polar residues" evidence="1">
    <location>
        <begin position="28"/>
        <end position="40"/>
    </location>
</feature>
<accession>A0A645CRY3</accession>
<comment type="caution">
    <text evidence="2">The sequence shown here is derived from an EMBL/GenBank/DDBJ whole genome shotgun (WGS) entry which is preliminary data.</text>
</comment>
<reference evidence="2" key="1">
    <citation type="submission" date="2019-08" db="EMBL/GenBank/DDBJ databases">
        <authorList>
            <person name="Kucharzyk K."/>
            <person name="Murdoch R.W."/>
            <person name="Higgins S."/>
            <person name="Loffler F."/>
        </authorList>
    </citation>
    <scope>NUCLEOTIDE SEQUENCE</scope>
</reference>
<gene>
    <name evidence="2" type="ORF">SDC9_126698</name>
</gene>
<evidence type="ECO:0000313" key="2">
    <source>
        <dbReference type="EMBL" id="MPM79659.1"/>
    </source>
</evidence>
<dbReference type="EMBL" id="VSSQ01029500">
    <property type="protein sequence ID" value="MPM79659.1"/>
    <property type="molecule type" value="Genomic_DNA"/>
</dbReference>
<dbReference type="AlphaFoldDB" id="A0A645CRY3"/>
<proteinExistence type="predicted"/>
<feature type="region of interest" description="Disordered" evidence="1">
    <location>
        <begin position="28"/>
        <end position="47"/>
    </location>
</feature>
<name>A0A645CRY3_9ZZZZ</name>